<evidence type="ECO:0000256" key="1">
    <source>
        <dbReference type="SAM" id="SignalP"/>
    </source>
</evidence>
<dbReference type="EMBL" id="KZ857434">
    <property type="protein sequence ID" value="RDX45777.1"/>
    <property type="molecule type" value="Genomic_DNA"/>
</dbReference>
<organism evidence="2 3">
    <name type="scientific">Lentinus brumalis</name>
    <dbReference type="NCBI Taxonomy" id="2498619"/>
    <lineage>
        <taxon>Eukaryota</taxon>
        <taxon>Fungi</taxon>
        <taxon>Dikarya</taxon>
        <taxon>Basidiomycota</taxon>
        <taxon>Agaricomycotina</taxon>
        <taxon>Agaricomycetes</taxon>
        <taxon>Polyporales</taxon>
        <taxon>Polyporaceae</taxon>
        <taxon>Lentinus</taxon>
    </lineage>
</organism>
<feature type="signal peptide" evidence="1">
    <location>
        <begin position="1"/>
        <end position="22"/>
    </location>
</feature>
<sequence>MSSQRCLLNVQLLAALTPCCRSSSTSLVDCCDVLRDWKQRTDSWQPDIVTSICPRCPRAVAYHMVRVRAVQNVSTSYHIVTDRAPDPPRRVWITARPSCPPVPPVCPSLSSARPSRLPVPLVCPSLSSARLSRLPVPLVCPSLSSVNLIYPRVPRSAGLVPSSVS</sequence>
<feature type="chain" id="PRO_5016993386" description="Secreted protein" evidence="1">
    <location>
        <begin position="23"/>
        <end position="165"/>
    </location>
</feature>
<name>A0A371CZS3_9APHY</name>
<evidence type="ECO:0000313" key="3">
    <source>
        <dbReference type="Proteomes" id="UP000256964"/>
    </source>
</evidence>
<gene>
    <name evidence="2" type="ORF">OH76DRAFT_1407764</name>
</gene>
<accession>A0A371CZS3</accession>
<keyword evidence="1" id="KW-0732">Signal</keyword>
<dbReference type="AlphaFoldDB" id="A0A371CZS3"/>
<keyword evidence="3" id="KW-1185">Reference proteome</keyword>
<reference evidence="2 3" key="1">
    <citation type="journal article" date="2018" name="Biotechnol. Biofuels">
        <title>Integrative visual omics of the white-rot fungus Polyporus brumalis exposes the biotechnological potential of its oxidative enzymes for delignifying raw plant biomass.</title>
        <authorList>
            <person name="Miyauchi S."/>
            <person name="Rancon A."/>
            <person name="Drula E."/>
            <person name="Hage H."/>
            <person name="Chaduli D."/>
            <person name="Favel A."/>
            <person name="Grisel S."/>
            <person name="Henrissat B."/>
            <person name="Herpoel-Gimbert I."/>
            <person name="Ruiz-Duenas F.J."/>
            <person name="Chevret D."/>
            <person name="Hainaut M."/>
            <person name="Lin J."/>
            <person name="Wang M."/>
            <person name="Pangilinan J."/>
            <person name="Lipzen A."/>
            <person name="Lesage-Meessen L."/>
            <person name="Navarro D."/>
            <person name="Riley R."/>
            <person name="Grigoriev I.V."/>
            <person name="Zhou S."/>
            <person name="Raouche S."/>
            <person name="Rosso M.N."/>
        </authorList>
    </citation>
    <scope>NUCLEOTIDE SEQUENCE [LARGE SCALE GENOMIC DNA]</scope>
    <source>
        <strain evidence="2 3">BRFM 1820</strain>
    </source>
</reference>
<dbReference type="Proteomes" id="UP000256964">
    <property type="component" value="Unassembled WGS sequence"/>
</dbReference>
<proteinExistence type="predicted"/>
<protein>
    <recommendedName>
        <fullName evidence="4">Secreted protein</fullName>
    </recommendedName>
</protein>
<evidence type="ECO:0008006" key="4">
    <source>
        <dbReference type="Google" id="ProtNLM"/>
    </source>
</evidence>
<evidence type="ECO:0000313" key="2">
    <source>
        <dbReference type="EMBL" id="RDX45777.1"/>
    </source>
</evidence>